<protein>
    <recommendedName>
        <fullName evidence="1">Peptidase C-terminal archaeal/bacterial domain-containing protein</fullName>
    </recommendedName>
</protein>
<sequence length="240" mass="26344">DWASYEPIFQDMFASLEFFPPEVPEPVERGPIQPGESVEGVLSLGGVDVWYFEAEEGQYLTIRLDAVDLDALDTYLEIYDEDEAWIAEDDDGGEGANSLIMDLRTDESGTYYIHALTYSGEGDYTLSLEIAEKPSGGGEIGYGETVEGVLTGSAQHEWVFDGEEGDTVNIAMNAVDEDLDCYLELYGPDGMWLTDDDDSGGNSNAEISKFELPLSGTYRIVARGYSDEDVGKYELILTGP</sequence>
<dbReference type="InterPro" id="IPR007280">
    <property type="entry name" value="Peptidase_C_arc/bac"/>
</dbReference>
<evidence type="ECO:0000259" key="1">
    <source>
        <dbReference type="Pfam" id="PF04151"/>
    </source>
</evidence>
<feature type="non-terminal residue" evidence="2">
    <location>
        <position position="1"/>
    </location>
</feature>
<name>X0WYA4_9ZZZZ</name>
<dbReference type="AlphaFoldDB" id="X0WYA4"/>
<dbReference type="Pfam" id="PF04151">
    <property type="entry name" value="PPC"/>
    <property type="match status" value="2"/>
</dbReference>
<reference evidence="2" key="1">
    <citation type="journal article" date="2014" name="Front. Microbiol.">
        <title>High frequency of phylogenetically diverse reductive dehalogenase-homologous genes in deep subseafloor sedimentary metagenomes.</title>
        <authorList>
            <person name="Kawai M."/>
            <person name="Futagami T."/>
            <person name="Toyoda A."/>
            <person name="Takaki Y."/>
            <person name="Nishi S."/>
            <person name="Hori S."/>
            <person name="Arai W."/>
            <person name="Tsubouchi T."/>
            <person name="Morono Y."/>
            <person name="Uchiyama I."/>
            <person name="Ito T."/>
            <person name="Fujiyama A."/>
            <person name="Inagaki F."/>
            <person name="Takami H."/>
        </authorList>
    </citation>
    <scope>NUCLEOTIDE SEQUENCE</scope>
    <source>
        <strain evidence="2">Expedition CK06-06</strain>
    </source>
</reference>
<evidence type="ECO:0000313" key="2">
    <source>
        <dbReference type="EMBL" id="GAG17726.1"/>
    </source>
</evidence>
<organism evidence="2">
    <name type="scientific">marine sediment metagenome</name>
    <dbReference type="NCBI Taxonomy" id="412755"/>
    <lineage>
        <taxon>unclassified sequences</taxon>
        <taxon>metagenomes</taxon>
        <taxon>ecological metagenomes</taxon>
    </lineage>
</organism>
<gene>
    <name evidence="2" type="ORF">S01H1_52644</name>
</gene>
<feature type="domain" description="Peptidase C-terminal archaeal/bacterial" evidence="1">
    <location>
        <begin position="47"/>
        <end position="114"/>
    </location>
</feature>
<dbReference type="SUPFAM" id="SSF89260">
    <property type="entry name" value="Collagen-binding domain"/>
    <property type="match status" value="1"/>
</dbReference>
<feature type="domain" description="Peptidase C-terminal archaeal/bacterial" evidence="1">
    <location>
        <begin position="159"/>
        <end position="223"/>
    </location>
</feature>
<dbReference type="EMBL" id="BARS01034037">
    <property type="protein sequence ID" value="GAG17726.1"/>
    <property type="molecule type" value="Genomic_DNA"/>
</dbReference>
<comment type="caution">
    <text evidence="2">The sequence shown here is derived from an EMBL/GenBank/DDBJ whole genome shotgun (WGS) entry which is preliminary data.</text>
</comment>
<proteinExistence type="predicted"/>
<dbReference type="Gene3D" id="2.60.120.380">
    <property type="match status" value="2"/>
</dbReference>
<accession>X0WYA4</accession>